<accession>A0A6G1BMA1</accession>
<dbReference type="PANTHER" id="PTHR38926">
    <property type="entry name" value="F-BOX DOMAIN CONTAINING PROTEIN, EXPRESSED"/>
    <property type="match status" value="1"/>
</dbReference>
<name>A0A6G1BMA1_9ORYZ</name>
<dbReference type="Gene3D" id="1.20.1280.50">
    <property type="match status" value="1"/>
</dbReference>
<dbReference type="InterPro" id="IPR001810">
    <property type="entry name" value="F-box_dom"/>
</dbReference>
<sequence length="254" mass="27814">MASSATLPPPAVSRDWAALQRDLLLSVLAAAGHEEILRGARLACSAWYRAARDEPALWRRIEQHGEAAAPDDDDEYAPLDRFRLSLFDVSKPDPDDYDPKGWKAMPRAAVDRSAGQCVAFSGRANDKLLLYLADNFTKSVILSILNSCPNLRLLDISNVAYLKMDEELRMKCLKIKDLCLPPEGSSESDDVLQQRRRRGGQRRLGDEDCDNCDDEGTSDLETYGSTIGRGGSTAGGLGSTPCLLPLLLPTMDGM</sequence>
<evidence type="ECO:0000313" key="4">
    <source>
        <dbReference type="Proteomes" id="UP000479710"/>
    </source>
</evidence>
<feature type="domain" description="F-box" evidence="2">
    <location>
        <begin position="22"/>
        <end position="62"/>
    </location>
</feature>
<dbReference type="OrthoDB" id="661387at2759"/>
<organism evidence="3 4">
    <name type="scientific">Oryza meyeriana var. granulata</name>
    <dbReference type="NCBI Taxonomy" id="110450"/>
    <lineage>
        <taxon>Eukaryota</taxon>
        <taxon>Viridiplantae</taxon>
        <taxon>Streptophyta</taxon>
        <taxon>Embryophyta</taxon>
        <taxon>Tracheophyta</taxon>
        <taxon>Spermatophyta</taxon>
        <taxon>Magnoliopsida</taxon>
        <taxon>Liliopsida</taxon>
        <taxon>Poales</taxon>
        <taxon>Poaceae</taxon>
        <taxon>BOP clade</taxon>
        <taxon>Oryzoideae</taxon>
        <taxon>Oryzeae</taxon>
        <taxon>Oryzinae</taxon>
        <taxon>Oryza</taxon>
        <taxon>Oryza meyeriana</taxon>
    </lineage>
</organism>
<dbReference type="Pfam" id="PF12937">
    <property type="entry name" value="F-box-like"/>
    <property type="match status" value="1"/>
</dbReference>
<feature type="region of interest" description="Disordered" evidence="1">
    <location>
        <begin position="183"/>
        <end position="216"/>
    </location>
</feature>
<dbReference type="EMBL" id="SPHZ02000012">
    <property type="protein sequence ID" value="KAF0889158.1"/>
    <property type="molecule type" value="Genomic_DNA"/>
</dbReference>
<reference evidence="3 4" key="1">
    <citation type="submission" date="2019-11" db="EMBL/GenBank/DDBJ databases">
        <title>Whole genome sequence of Oryza granulata.</title>
        <authorList>
            <person name="Li W."/>
        </authorList>
    </citation>
    <scope>NUCLEOTIDE SEQUENCE [LARGE SCALE GENOMIC DNA]</scope>
    <source>
        <strain evidence="4">cv. Menghai</strain>
        <tissue evidence="3">Leaf</tissue>
    </source>
</reference>
<dbReference type="Proteomes" id="UP000479710">
    <property type="component" value="Unassembled WGS sequence"/>
</dbReference>
<dbReference type="PANTHER" id="PTHR38926:SF69">
    <property type="entry name" value="F-BOX DOMAIN-CONTAINING PROTEIN"/>
    <property type="match status" value="1"/>
</dbReference>
<comment type="caution">
    <text evidence="3">The sequence shown here is derived from an EMBL/GenBank/DDBJ whole genome shotgun (WGS) entry which is preliminary data.</text>
</comment>
<protein>
    <recommendedName>
        <fullName evidence="2">F-box domain-containing protein</fullName>
    </recommendedName>
</protein>
<proteinExistence type="predicted"/>
<keyword evidence="4" id="KW-1185">Reference proteome</keyword>
<dbReference type="SUPFAM" id="SSF81383">
    <property type="entry name" value="F-box domain"/>
    <property type="match status" value="1"/>
</dbReference>
<dbReference type="AlphaFoldDB" id="A0A6G1BMA1"/>
<evidence type="ECO:0000256" key="1">
    <source>
        <dbReference type="SAM" id="MobiDB-lite"/>
    </source>
</evidence>
<evidence type="ECO:0000259" key="2">
    <source>
        <dbReference type="Pfam" id="PF12937"/>
    </source>
</evidence>
<feature type="compositionally biased region" description="Acidic residues" evidence="1">
    <location>
        <begin position="207"/>
        <end position="216"/>
    </location>
</feature>
<gene>
    <name evidence="3" type="ORF">E2562_022429</name>
</gene>
<evidence type="ECO:0000313" key="3">
    <source>
        <dbReference type="EMBL" id="KAF0889158.1"/>
    </source>
</evidence>
<dbReference type="InterPro" id="IPR036047">
    <property type="entry name" value="F-box-like_dom_sf"/>
</dbReference>